<dbReference type="InterPro" id="IPR004167">
    <property type="entry name" value="PSBD"/>
</dbReference>
<proteinExistence type="inferred from homology"/>
<dbReference type="Gene3D" id="4.10.320.10">
    <property type="entry name" value="E3-binding domain"/>
    <property type="match status" value="1"/>
</dbReference>
<comment type="subunit">
    <text evidence="6">Eukaryotic pyruvate dehydrogenase (PDH) complexes are organized as a core consisting of the oligomeric dihydrolipoamide acetyl-transferase (E2), around which are arranged multiple copies of pyruvate dehydrogenase (E1), dihydrolipoamide dehydrogenase (E3) and protein X (E3BP) bound by non-covalent bonds.</text>
</comment>
<evidence type="ECO:0000313" key="12">
    <source>
        <dbReference type="Proteomes" id="UP000000689"/>
    </source>
</evidence>
<dbReference type="RefSeq" id="XP_003670801.1">
    <property type="nucleotide sequence ID" value="XM_003670753.1"/>
</dbReference>
<dbReference type="KEGG" id="ndi:NDAI_0F02400"/>
<dbReference type="OrthoDB" id="537444at2759"/>
<protein>
    <recommendedName>
        <fullName evidence="7">Acetyltransferase component of pyruvate dehydrogenase complex</fullName>
        <ecNumber evidence="7">2.3.1.12</ecNumber>
    </recommendedName>
</protein>
<evidence type="ECO:0000313" key="11">
    <source>
        <dbReference type="EMBL" id="CCD25558.1"/>
    </source>
</evidence>
<dbReference type="Pfam" id="PF00198">
    <property type="entry name" value="2-oxoacid_dh"/>
    <property type="match status" value="1"/>
</dbReference>
<evidence type="ECO:0000256" key="4">
    <source>
        <dbReference type="ARBA" id="ARBA00022946"/>
    </source>
</evidence>
<feature type="region of interest" description="Disordered" evidence="8">
    <location>
        <begin position="139"/>
        <end position="190"/>
    </location>
</feature>
<dbReference type="PROSITE" id="PS51826">
    <property type="entry name" value="PSBD"/>
    <property type="match status" value="1"/>
</dbReference>
<dbReference type="Gene3D" id="2.40.50.100">
    <property type="match status" value="1"/>
</dbReference>
<dbReference type="OMA" id="TMEFESF"/>
<dbReference type="GO" id="GO:0005739">
    <property type="term" value="C:mitochondrion"/>
    <property type="evidence" value="ECO:0007669"/>
    <property type="project" value="UniProtKB-SubCell"/>
</dbReference>
<keyword evidence="12" id="KW-1185">Reference proteome</keyword>
<keyword evidence="2 7" id="KW-0808">Transferase</keyword>
<evidence type="ECO:0000256" key="8">
    <source>
        <dbReference type="SAM" id="MobiDB-lite"/>
    </source>
</evidence>
<evidence type="ECO:0000256" key="1">
    <source>
        <dbReference type="ARBA" id="ARBA00007317"/>
    </source>
</evidence>
<dbReference type="InterPro" id="IPR006257">
    <property type="entry name" value="LAT1"/>
</dbReference>
<dbReference type="GO" id="GO:0045254">
    <property type="term" value="C:pyruvate dehydrogenase complex"/>
    <property type="evidence" value="ECO:0007669"/>
    <property type="project" value="UniProtKB-UniRule"/>
</dbReference>
<dbReference type="PANTHER" id="PTHR23151:SF90">
    <property type="entry name" value="DIHYDROLIPOYLLYSINE-RESIDUE ACETYLTRANSFERASE COMPONENT OF PYRUVATE DEHYDROGENASE COMPLEX, MITOCHONDRIAL-RELATED"/>
    <property type="match status" value="1"/>
</dbReference>
<comment type="similarity">
    <text evidence="1 7">Belongs to the 2-oxoacid dehydrogenase family.</text>
</comment>
<dbReference type="HOGENOM" id="CLU_016733_10_2_1"/>
<feature type="compositionally biased region" description="Polar residues" evidence="8">
    <location>
        <begin position="141"/>
        <end position="154"/>
    </location>
</feature>
<comment type="cofactor">
    <cofactor evidence="7">
        <name>(R)-lipoate</name>
        <dbReference type="ChEBI" id="CHEBI:83088"/>
    </cofactor>
    <text evidence="7">Binds 1 lipoyl cofactor covalently.</text>
</comment>
<evidence type="ECO:0000256" key="2">
    <source>
        <dbReference type="ARBA" id="ARBA00022679"/>
    </source>
</evidence>
<keyword evidence="4" id="KW-0809">Transit peptide</keyword>
<reference evidence="11 12" key="1">
    <citation type="journal article" date="2011" name="Proc. Natl. Acad. Sci. U.S.A.">
        <title>Evolutionary erosion of yeast sex chromosomes by mating-type switching accidents.</title>
        <authorList>
            <person name="Gordon J.L."/>
            <person name="Armisen D."/>
            <person name="Proux-Wera E."/>
            <person name="Oheigeartaigh S.S."/>
            <person name="Byrne K.P."/>
            <person name="Wolfe K.H."/>
        </authorList>
    </citation>
    <scope>NUCLEOTIDE SEQUENCE [LARGE SCALE GENOMIC DNA]</scope>
    <source>
        <strain evidence="12">ATCC 10597 / BCRC 20456 / CBS 421 / NBRC 0211 / NRRL Y-12639</strain>
    </source>
</reference>
<gene>
    <name evidence="11" type="primary">NDAI0F02400</name>
    <name evidence="11" type="ordered locus">NDAI_0F02400</name>
</gene>
<comment type="subcellular location">
    <subcellularLocation>
        <location evidence="7">Mitochondrion</location>
    </subcellularLocation>
</comment>
<dbReference type="eggNOG" id="KOG0557">
    <property type="taxonomic scope" value="Eukaryota"/>
</dbReference>
<dbReference type="FunFam" id="3.30.559.10:FF:000003">
    <property type="entry name" value="Acetyltransferase component of pyruvate dehydrogenase complex"/>
    <property type="match status" value="1"/>
</dbReference>
<dbReference type="InterPro" id="IPR045257">
    <property type="entry name" value="E2/Pdx1"/>
</dbReference>
<feature type="compositionally biased region" description="Basic and acidic residues" evidence="8">
    <location>
        <begin position="155"/>
        <end position="176"/>
    </location>
</feature>
<dbReference type="InterPro" id="IPR023213">
    <property type="entry name" value="CAT-like_dom_sf"/>
</dbReference>
<evidence type="ECO:0000259" key="9">
    <source>
        <dbReference type="PROSITE" id="PS50968"/>
    </source>
</evidence>
<dbReference type="NCBIfam" id="TIGR01349">
    <property type="entry name" value="PDHac_trf_mito"/>
    <property type="match status" value="1"/>
</dbReference>
<evidence type="ECO:0000259" key="10">
    <source>
        <dbReference type="PROSITE" id="PS51826"/>
    </source>
</evidence>
<dbReference type="InterPro" id="IPR000089">
    <property type="entry name" value="Biotin_lipoyl"/>
</dbReference>
<dbReference type="Pfam" id="PF00364">
    <property type="entry name" value="Biotin_lipoyl"/>
    <property type="match status" value="1"/>
</dbReference>
<dbReference type="InterPro" id="IPR001078">
    <property type="entry name" value="2-oxoacid_DH_actylTfrase"/>
</dbReference>
<dbReference type="Gene3D" id="3.30.559.10">
    <property type="entry name" value="Chloramphenicol acetyltransferase-like domain"/>
    <property type="match status" value="1"/>
</dbReference>
<dbReference type="GO" id="GO:0006086">
    <property type="term" value="P:pyruvate decarboxylation to acetyl-CoA"/>
    <property type="evidence" value="ECO:0007669"/>
    <property type="project" value="EnsemblFungi"/>
</dbReference>
<feature type="domain" description="Peripheral subunit-binding (PSBD)" evidence="10">
    <location>
        <begin position="200"/>
        <end position="237"/>
    </location>
</feature>
<organism evidence="11 12">
    <name type="scientific">Naumovozyma dairenensis (strain ATCC 10597 / BCRC 20456 / CBS 421 / NBRC 0211 / NRRL Y-12639)</name>
    <name type="common">Saccharomyces dairenensis</name>
    <dbReference type="NCBI Taxonomy" id="1071378"/>
    <lineage>
        <taxon>Eukaryota</taxon>
        <taxon>Fungi</taxon>
        <taxon>Dikarya</taxon>
        <taxon>Ascomycota</taxon>
        <taxon>Saccharomycotina</taxon>
        <taxon>Saccharomycetes</taxon>
        <taxon>Saccharomycetales</taxon>
        <taxon>Saccharomycetaceae</taxon>
        <taxon>Naumovozyma</taxon>
    </lineage>
</organism>
<dbReference type="STRING" id="1071378.G0WCP7"/>
<sequence>MSAILRAIPKISRSSGVIASTRSQINNQLRYQLHLRATYASSSYPPHMIIGMPALSPTMAQGNLAVWTKKEGDSLSPGEVIAEVETDKAQMDFEFQDEGFLAKILVPEGTKDIPVNKPIAVYVEEENDVPAFKDFKLDEVTGSTSNGSNDNTAKQQKEDGNEASKKLEDKSEEKPKSKPKSKKTTATTDKDATVNTSRIIASPLAKTIALENGIALKNMKGSGPHGRIVKADVMEFLEKNKNAPSSSTSSGGPTLSVSSTATSTSYEDMEISNMRKIIGDRLLQSTQSIPSYIISSKISVSKLLKLRKSLNSTANDKYKLSINDILIKAITVAAKRVPDANAYWMPDGKNIIRRFKNVDVSVAVATPTGLLTPIVKNADSKGLSTISKEVKELVKRAKINKLNPDEFQGGTICISNMGMNDAISMFTSIINPPQSTILAIGTVERVPVEDVTTENGFSFDDTMNITGTFDHRTIDGAKAAEFMKELKTVIENPLELLL</sequence>
<evidence type="ECO:0000256" key="5">
    <source>
        <dbReference type="ARBA" id="ARBA00023315"/>
    </source>
</evidence>
<dbReference type="SUPFAM" id="SSF47005">
    <property type="entry name" value="Peripheral subunit-binding domain of 2-oxo acid dehydrogenase complex"/>
    <property type="match status" value="1"/>
</dbReference>
<dbReference type="Pfam" id="PF02817">
    <property type="entry name" value="E3_binding"/>
    <property type="match status" value="1"/>
</dbReference>
<name>G0WCP7_NAUDC</name>
<dbReference type="InterPro" id="IPR003016">
    <property type="entry name" value="2-oxoA_DH_lipoyl-BS"/>
</dbReference>
<evidence type="ECO:0000256" key="7">
    <source>
        <dbReference type="RuleBase" id="RU361137"/>
    </source>
</evidence>
<dbReference type="EMBL" id="HE580272">
    <property type="protein sequence ID" value="CCD25558.1"/>
    <property type="molecule type" value="Genomic_DNA"/>
</dbReference>
<dbReference type="PANTHER" id="PTHR23151">
    <property type="entry name" value="DIHYDROLIPOAMIDE ACETYL/SUCCINYL-TRANSFERASE-RELATED"/>
    <property type="match status" value="1"/>
</dbReference>
<evidence type="ECO:0000256" key="6">
    <source>
        <dbReference type="ARBA" id="ARBA00065810"/>
    </source>
</evidence>
<dbReference type="GeneID" id="11496896"/>
<dbReference type="SUPFAM" id="SSF51230">
    <property type="entry name" value="Single hybrid motif"/>
    <property type="match status" value="1"/>
</dbReference>
<dbReference type="InterPro" id="IPR011053">
    <property type="entry name" value="Single_hybrid_motif"/>
</dbReference>
<dbReference type="PROSITE" id="PS00189">
    <property type="entry name" value="LIPOYL"/>
    <property type="match status" value="1"/>
</dbReference>
<feature type="domain" description="Lipoyl-binding" evidence="9">
    <location>
        <begin position="47"/>
        <end position="123"/>
    </location>
</feature>
<keyword evidence="5 7" id="KW-0012">Acyltransferase</keyword>
<dbReference type="EC" id="2.3.1.12" evidence="7"/>
<accession>G0WCP7</accession>
<feature type="region of interest" description="Disordered" evidence="8">
    <location>
        <begin position="241"/>
        <end position="262"/>
    </location>
</feature>
<dbReference type="AlphaFoldDB" id="G0WCP7"/>
<evidence type="ECO:0000256" key="3">
    <source>
        <dbReference type="ARBA" id="ARBA00022823"/>
    </source>
</evidence>
<comment type="catalytic activity">
    <reaction evidence="7">
        <text>N(6)-[(R)-dihydrolipoyl]-L-lysyl-[protein] + acetyl-CoA = N(6)-[(R)-S(8)-acetyldihydrolipoyl]-L-lysyl-[protein] + CoA</text>
        <dbReference type="Rhea" id="RHEA:17017"/>
        <dbReference type="Rhea" id="RHEA-COMP:10475"/>
        <dbReference type="Rhea" id="RHEA-COMP:10478"/>
        <dbReference type="ChEBI" id="CHEBI:57287"/>
        <dbReference type="ChEBI" id="CHEBI:57288"/>
        <dbReference type="ChEBI" id="CHEBI:83100"/>
        <dbReference type="ChEBI" id="CHEBI:83111"/>
        <dbReference type="EC" id="2.3.1.12"/>
    </reaction>
</comment>
<feature type="compositionally biased region" description="Low complexity" evidence="8">
    <location>
        <begin position="244"/>
        <end position="262"/>
    </location>
</feature>
<dbReference type="Proteomes" id="UP000000689">
    <property type="component" value="Chromosome 6"/>
</dbReference>
<dbReference type="FunFam" id="2.40.50.100:FF:000010">
    <property type="entry name" value="Acetyltransferase component of pyruvate dehydrogenase complex"/>
    <property type="match status" value="1"/>
</dbReference>
<dbReference type="PROSITE" id="PS50968">
    <property type="entry name" value="BIOTINYL_LIPOYL"/>
    <property type="match status" value="1"/>
</dbReference>
<dbReference type="SUPFAM" id="SSF52777">
    <property type="entry name" value="CoA-dependent acyltransferases"/>
    <property type="match status" value="1"/>
</dbReference>
<dbReference type="InterPro" id="IPR036625">
    <property type="entry name" value="E3-bd_dom_sf"/>
</dbReference>
<dbReference type="GO" id="GO:0004742">
    <property type="term" value="F:dihydrolipoyllysine-residue acetyltransferase activity"/>
    <property type="evidence" value="ECO:0007669"/>
    <property type="project" value="UniProtKB-UniRule"/>
</dbReference>
<comment type="function">
    <text evidence="7">The pyruvate dehydrogenase complex catalyzes the overall conversion of pyruvate to acetyl-CoA and CO(2).</text>
</comment>
<keyword evidence="3 7" id="KW-0450">Lipoyl</keyword>
<dbReference type="CDD" id="cd06849">
    <property type="entry name" value="lipoyl_domain"/>
    <property type="match status" value="1"/>
</dbReference>